<proteinExistence type="predicted"/>
<gene>
    <name evidence="1" type="ORF">K3G42_025603</name>
</gene>
<evidence type="ECO:0000313" key="2">
    <source>
        <dbReference type="Proteomes" id="UP000827872"/>
    </source>
</evidence>
<comment type="caution">
    <text evidence="1">The sequence shown here is derived from an EMBL/GenBank/DDBJ whole genome shotgun (WGS) entry which is preliminary data.</text>
</comment>
<keyword evidence="2" id="KW-1185">Reference proteome</keyword>
<organism evidence="1 2">
    <name type="scientific">Sphaerodactylus townsendi</name>
    <dbReference type="NCBI Taxonomy" id="933632"/>
    <lineage>
        <taxon>Eukaryota</taxon>
        <taxon>Metazoa</taxon>
        <taxon>Chordata</taxon>
        <taxon>Craniata</taxon>
        <taxon>Vertebrata</taxon>
        <taxon>Euteleostomi</taxon>
        <taxon>Lepidosauria</taxon>
        <taxon>Squamata</taxon>
        <taxon>Bifurcata</taxon>
        <taxon>Gekkota</taxon>
        <taxon>Sphaerodactylidae</taxon>
        <taxon>Sphaerodactylus</taxon>
    </lineage>
</organism>
<dbReference type="EMBL" id="CM037619">
    <property type="protein sequence ID" value="KAH8007777.1"/>
    <property type="molecule type" value="Genomic_DNA"/>
</dbReference>
<accession>A0ACB8FQY7</accession>
<reference evidence="1" key="1">
    <citation type="submission" date="2021-08" db="EMBL/GenBank/DDBJ databases">
        <title>The first chromosome-level gecko genome reveals the dynamic sex chromosomes of Neotropical dwarf geckos (Sphaerodactylidae: Sphaerodactylus).</title>
        <authorList>
            <person name="Pinto B.J."/>
            <person name="Keating S.E."/>
            <person name="Gamble T."/>
        </authorList>
    </citation>
    <scope>NUCLEOTIDE SEQUENCE</scope>
    <source>
        <strain evidence="1">TG3544</strain>
    </source>
</reference>
<evidence type="ECO:0000313" key="1">
    <source>
        <dbReference type="EMBL" id="KAH8007777.1"/>
    </source>
</evidence>
<dbReference type="Proteomes" id="UP000827872">
    <property type="component" value="Linkage Group LG06"/>
</dbReference>
<protein>
    <submittedName>
        <fullName evidence="1">Uncharacterized protein</fullName>
    </submittedName>
</protein>
<name>A0ACB8FQY7_9SAUR</name>
<sequence length="100" mass="11446">MLAQSTRLDPVDLFSKWGHLPSSERASQWKAFCAPEKHFHMQNLSIECNPTILMPIVCQEDPVTCGVPCYRIEQYCQAHLTMFKVLTHMFSDVILCMALS</sequence>